<reference evidence="2 3" key="1">
    <citation type="submission" date="2024-06" db="EMBL/GenBank/DDBJ databases">
        <title>Sorghum-associated microbial communities from plants grown in Nebraska, USA.</title>
        <authorList>
            <person name="Schachtman D."/>
        </authorList>
    </citation>
    <scope>NUCLEOTIDE SEQUENCE [LARGE SCALE GENOMIC DNA]</scope>
    <source>
        <strain evidence="2 3">2709</strain>
    </source>
</reference>
<dbReference type="Proteomes" id="UP001549320">
    <property type="component" value="Unassembled WGS sequence"/>
</dbReference>
<dbReference type="InterPro" id="IPR007820">
    <property type="entry name" value="AbrB_fam"/>
</dbReference>
<feature type="transmembrane region" description="Helical" evidence="1">
    <location>
        <begin position="12"/>
        <end position="30"/>
    </location>
</feature>
<keyword evidence="1" id="KW-1133">Transmembrane helix</keyword>
<gene>
    <name evidence="2" type="ORF">ABIE13_004215</name>
</gene>
<dbReference type="PANTHER" id="PTHR38457:SF1">
    <property type="entry name" value="REGULATOR ABRB-RELATED"/>
    <property type="match status" value="1"/>
</dbReference>
<evidence type="ECO:0000256" key="1">
    <source>
        <dbReference type="SAM" id="Phobius"/>
    </source>
</evidence>
<protein>
    <submittedName>
        <fullName evidence="2">Membrane AbrB-like protein</fullName>
    </submittedName>
</protein>
<name>A0ABV2QDH3_9BURK</name>
<proteinExistence type="predicted"/>
<evidence type="ECO:0000313" key="3">
    <source>
        <dbReference type="Proteomes" id="UP001549320"/>
    </source>
</evidence>
<dbReference type="InterPro" id="IPR017516">
    <property type="entry name" value="AbrB_dup"/>
</dbReference>
<dbReference type="PIRSF" id="PIRSF038991">
    <property type="entry name" value="Protein_AbrB"/>
    <property type="match status" value="1"/>
</dbReference>
<dbReference type="EMBL" id="JBEPSH010000008">
    <property type="protein sequence ID" value="MET4579092.1"/>
    <property type="molecule type" value="Genomic_DNA"/>
</dbReference>
<keyword evidence="3" id="KW-1185">Reference proteome</keyword>
<dbReference type="NCBIfam" id="TIGR03082">
    <property type="entry name" value="Gneg_AbrB_dup"/>
    <property type="match status" value="2"/>
</dbReference>
<dbReference type="PANTHER" id="PTHR38457">
    <property type="entry name" value="REGULATOR ABRB-RELATED"/>
    <property type="match status" value="1"/>
</dbReference>
<feature type="transmembrane region" description="Helical" evidence="1">
    <location>
        <begin position="332"/>
        <end position="352"/>
    </location>
</feature>
<sequence>MKLNSRFDSARLLRIGMTLLLAWAAALVFARWHVPIPWMIGPLVATAFASMAALPTTSSSTFRNAGQWTIGVALGLYFTPEVTELMLSLWWAVALAVVWTLGLGMVFGVWLHRVHSHRMPQVPPASMRATSYFASAIGGASEMTLLSERAGARVDLVAAAHSVRMAVVVLMVPFAMQWAKQHFNLTALDMTPTASRVAEWPGILWLVLATGAGAWLMRLAGRPNPWFLGPLLAAMLLTMSDVHLSAVPVWLANGAQLVIGISLGVRFSREFLHAAPRWLLSAAVGAVVMIVLSGVFAWALAKLTGVHPVTLMLATAPGGIAEMAITAKVLQLGVPVVTAFQVCRLVAVLVLAEPLYRRWEAGSSVARTGAKN</sequence>
<feature type="transmembrane region" description="Helical" evidence="1">
    <location>
        <begin position="198"/>
        <end position="217"/>
    </location>
</feature>
<feature type="transmembrane region" description="Helical" evidence="1">
    <location>
        <begin position="250"/>
        <end position="267"/>
    </location>
</feature>
<evidence type="ECO:0000313" key="2">
    <source>
        <dbReference type="EMBL" id="MET4579092.1"/>
    </source>
</evidence>
<keyword evidence="1" id="KW-0812">Transmembrane</keyword>
<dbReference type="Pfam" id="PF05145">
    <property type="entry name" value="AbrB"/>
    <property type="match status" value="1"/>
</dbReference>
<feature type="transmembrane region" description="Helical" evidence="1">
    <location>
        <begin position="90"/>
        <end position="111"/>
    </location>
</feature>
<keyword evidence="1" id="KW-0472">Membrane</keyword>
<organism evidence="2 3">
    <name type="scientific">Ottowia thiooxydans</name>
    <dbReference type="NCBI Taxonomy" id="219182"/>
    <lineage>
        <taxon>Bacteria</taxon>
        <taxon>Pseudomonadati</taxon>
        <taxon>Pseudomonadota</taxon>
        <taxon>Betaproteobacteria</taxon>
        <taxon>Burkholderiales</taxon>
        <taxon>Comamonadaceae</taxon>
        <taxon>Ottowia</taxon>
    </lineage>
</organism>
<comment type="caution">
    <text evidence="2">The sequence shown here is derived from an EMBL/GenBank/DDBJ whole genome shotgun (WGS) entry which is preliminary data.</text>
</comment>
<feature type="transmembrane region" description="Helical" evidence="1">
    <location>
        <begin position="279"/>
        <end position="301"/>
    </location>
</feature>
<dbReference type="RefSeq" id="WP_354446871.1">
    <property type="nucleotide sequence ID" value="NZ_JBEPSH010000008.1"/>
</dbReference>
<accession>A0ABV2QDH3</accession>